<evidence type="ECO:0000313" key="1">
    <source>
        <dbReference type="EMBL" id="KAF3953227.1"/>
    </source>
</evidence>
<protein>
    <submittedName>
        <fullName evidence="1">Uncharacterized protein</fullName>
    </submittedName>
</protein>
<dbReference type="Pfam" id="PF06592">
    <property type="entry name" value="DUF1138"/>
    <property type="match status" value="1"/>
</dbReference>
<dbReference type="PANTHER" id="PTHR34267:SF1">
    <property type="entry name" value="ATOZI1"/>
    <property type="match status" value="1"/>
</dbReference>
<dbReference type="Proteomes" id="UP000737018">
    <property type="component" value="Unassembled WGS sequence"/>
</dbReference>
<reference evidence="1" key="1">
    <citation type="submission" date="2020-03" db="EMBL/GenBank/DDBJ databases">
        <title>Castanea mollissima Vanexum genome sequencing.</title>
        <authorList>
            <person name="Staton M."/>
        </authorList>
    </citation>
    <scope>NUCLEOTIDE SEQUENCE</scope>
    <source>
        <tissue evidence="1">Leaf</tissue>
    </source>
</reference>
<name>A0A8J4QK21_9ROSI</name>
<organism evidence="1 2">
    <name type="scientific">Castanea mollissima</name>
    <name type="common">Chinese chestnut</name>
    <dbReference type="NCBI Taxonomy" id="60419"/>
    <lineage>
        <taxon>Eukaryota</taxon>
        <taxon>Viridiplantae</taxon>
        <taxon>Streptophyta</taxon>
        <taxon>Embryophyta</taxon>
        <taxon>Tracheophyta</taxon>
        <taxon>Spermatophyta</taxon>
        <taxon>Magnoliopsida</taxon>
        <taxon>eudicotyledons</taxon>
        <taxon>Gunneridae</taxon>
        <taxon>Pentapetalae</taxon>
        <taxon>rosids</taxon>
        <taxon>fabids</taxon>
        <taxon>Fagales</taxon>
        <taxon>Fagaceae</taxon>
        <taxon>Castanea</taxon>
    </lineage>
</organism>
<dbReference type="OrthoDB" id="1840418at2759"/>
<dbReference type="AlphaFoldDB" id="A0A8J4QK21"/>
<sequence>MADKKIFGGTTPSTVSNKKWMEETDKRLQAWPRVAGPPVVMNPISLAKPCSQILLYSVRLCTLISGTPDPALPFVVSGHTWSYTIQGSNEIAFCM</sequence>
<evidence type="ECO:0000313" key="2">
    <source>
        <dbReference type="Proteomes" id="UP000737018"/>
    </source>
</evidence>
<proteinExistence type="predicted"/>
<dbReference type="PANTHER" id="PTHR34267">
    <property type="entry name" value="OS11G0161033 PROTEIN"/>
    <property type="match status" value="1"/>
</dbReference>
<comment type="caution">
    <text evidence="1">The sequence shown here is derived from an EMBL/GenBank/DDBJ whole genome shotgun (WGS) entry which is preliminary data.</text>
</comment>
<accession>A0A8J4QK21</accession>
<dbReference type="EMBL" id="JRKL02004165">
    <property type="protein sequence ID" value="KAF3953227.1"/>
    <property type="molecule type" value="Genomic_DNA"/>
</dbReference>
<gene>
    <name evidence="1" type="ORF">CMV_021307</name>
</gene>
<keyword evidence="2" id="KW-1185">Reference proteome</keyword>
<dbReference type="InterPro" id="IPR009515">
    <property type="entry name" value="DUF1138"/>
</dbReference>